<sequence length="84" mass="10250">MNIENKRRINEKKFINWEKLPDGGRKYYLDVKGRHGWIAKYVKEVDADEETLRFFQEIYNEKGRLIEIHDKFPVDKGHKKLKEE</sequence>
<gene>
    <name evidence="1" type="ORF">A2161_06850</name>
</gene>
<dbReference type="AlphaFoldDB" id="A0A1F7S0N0"/>
<proteinExistence type="predicted"/>
<organism evidence="1 2">
    <name type="scientific">Candidatus Schekmanbacteria bacterium RBG_13_48_7</name>
    <dbReference type="NCBI Taxonomy" id="1817878"/>
    <lineage>
        <taxon>Bacteria</taxon>
        <taxon>Candidatus Schekmaniibacteriota</taxon>
    </lineage>
</organism>
<accession>A0A1F7S0N0</accession>
<dbReference type="Proteomes" id="UP000179266">
    <property type="component" value="Unassembled WGS sequence"/>
</dbReference>
<comment type="caution">
    <text evidence="1">The sequence shown here is derived from an EMBL/GenBank/DDBJ whole genome shotgun (WGS) entry which is preliminary data.</text>
</comment>
<protein>
    <submittedName>
        <fullName evidence="1">Uncharacterized protein</fullName>
    </submittedName>
</protein>
<evidence type="ECO:0000313" key="2">
    <source>
        <dbReference type="Proteomes" id="UP000179266"/>
    </source>
</evidence>
<dbReference type="EMBL" id="MGDD01000079">
    <property type="protein sequence ID" value="OGL47373.1"/>
    <property type="molecule type" value="Genomic_DNA"/>
</dbReference>
<name>A0A1F7S0N0_9BACT</name>
<reference evidence="1 2" key="1">
    <citation type="journal article" date="2016" name="Nat. Commun.">
        <title>Thousands of microbial genomes shed light on interconnected biogeochemical processes in an aquifer system.</title>
        <authorList>
            <person name="Anantharaman K."/>
            <person name="Brown C.T."/>
            <person name="Hug L.A."/>
            <person name="Sharon I."/>
            <person name="Castelle C.J."/>
            <person name="Probst A.J."/>
            <person name="Thomas B.C."/>
            <person name="Singh A."/>
            <person name="Wilkins M.J."/>
            <person name="Karaoz U."/>
            <person name="Brodie E.L."/>
            <person name="Williams K.H."/>
            <person name="Hubbard S.S."/>
            <person name="Banfield J.F."/>
        </authorList>
    </citation>
    <scope>NUCLEOTIDE SEQUENCE [LARGE SCALE GENOMIC DNA]</scope>
</reference>
<evidence type="ECO:0000313" key="1">
    <source>
        <dbReference type="EMBL" id="OGL47373.1"/>
    </source>
</evidence>